<dbReference type="Proteomes" id="UP000095390">
    <property type="component" value="Unassembled WGS sequence"/>
</dbReference>
<accession>A0A173T8E8</accession>
<feature type="chain" id="PRO_5008012169" evidence="1">
    <location>
        <begin position="32"/>
        <end position="284"/>
    </location>
</feature>
<protein>
    <submittedName>
        <fullName evidence="2">Uncharacterized protein</fullName>
    </submittedName>
</protein>
<gene>
    <name evidence="2" type="ORF">ERS852578_01465</name>
</gene>
<dbReference type="RefSeq" id="WP_055182844.1">
    <property type="nucleotide sequence ID" value="NZ_CYYC01000015.1"/>
</dbReference>
<dbReference type="AlphaFoldDB" id="A0A173T8E8"/>
<organism evidence="2 3">
    <name type="scientific">Anaerobutyricum hallii</name>
    <dbReference type="NCBI Taxonomy" id="39488"/>
    <lineage>
        <taxon>Bacteria</taxon>
        <taxon>Bacillati</taxon>
        <taxon>Bacillota</taxon>
        <taxon>Clostridia</taxon>
        <taxon>Lachnospirales</taxon>
        <taxon>Lachnospiraceae</taxon>
        <taxon>Anaerobutyricum</taxon>
    </lineage>
</organism>
<reference evidence="2 3" key="1">
    <citation type="submission" date="2015-09" db="EMBL/GenBank/DDBJ databases">
        <authorList>
            <consortium name="Pathogen Informatics"/>
        </authorList>
    </citation>
    <scope>NUCLEOTIDE SEQUENCE [LARGE SCALE GENOMIC DNA]</scope>
    <source>
        <strain evidence="2 3">2789STDY5834966</strain>
    </source>
</reference>
<evidence type="ECO:0000256" key="1">
    <source>
        <dbReference type="SAM" id="SignalP"/>
    </source>
</evidence>
<name>A0A173T8E8_9FIRM</name>
<proteinExistence type="predicted"/>
<dbReference type="OrthoDB" id="2065104at2"/>
<evidence type="ECO:0000313" key="3">
    <source>
        <dbReference type="Proteomes" id="UP000095390"/>
    </source>
</evidence>
<sequence>MKNTIFKSFKFTFSLMLTVMLCLSFSTITNAASVKDIPVKKTISADITGDGKADKILITTTMDDDFRIKKLKVTVNKKTAFSKNCTDSGINYITAKYAKMTNKNEFIQLMGIGDNDYIVFNQIYKYNNTSKKLYSVSKLDNTACEIVSAKKNRLTLHHGEQPAETGWLTWKMSYKFRNNKLVLTNATTSTVKSTIGYSRKDSYSKLFRKNIFVTAKKLRFYNGKKLAFTVPKGKQVTLKKLTLSKGNIYLQFQYGKKTGWISVNNKNYDFESPYFKKVNSRLAG</sequence>
<keyword evidence="1" id="KW-0732">Signal</keyword>
<evidence type="ECO:0000313" key="2">
    <source>
        <dbReference type="EMBL" id="CUM98265.1"/>
    </source>
</evidence>
<feature type="signal peptide" evidence="1">
    <location>
        <begin position="1"/>
        <end position="31"/>
    </location>
</feature>
<dbReference type="EMBL" id="CYYC01000015">
    <property type="protein sequence ID" value="CUM98265.1"/>
    <property type="molecule type" value="Genomic_DNA"/>
</dbReference>